<proteinExistence type="predicted"/>
<protein>
    <submittedName>
        <fullName evidence="1">Uncharacterized protein</fullName>
    </submittedName>
</protein>
<comment type="caution">
    <text evidence="1">The sequence shown here is derived from an EMBL/GenBank/DDBJ whole genome shotgun (WGS) entry which is preliminary data.</text>
</comment>
<gene>
    <name evidence="1" type="ORF">BpHYR1_016839</name>
</gene>
<evidence type="ECO:0000313" key="1">
    <source>
        <dbReference type="EMBL" id="RMZ98174.1"/>
    </source>
</evidence>
<dbReference type="AlphaFoldDB" id="A0A3M7PHH7"/>
<dbReference type="Proteomes" id="UP000276133">
    <property type="component" value="Unassembled WGS sequence"/>
</dbReference>
<keyword evidence="2" id="KW-1185">Reference proteome</keyword>
<organism evidence="1 2">
    <name type="scientific">Brachionus plicatilis</name>
    <name type="common">Marine rotifer</name>
    <name type="synonym">Brachionus muelleri</name>
    <dbReference type="NCBI Taxonomy" id="10195"/>
    <lineage>
        <taxon>Eukaryota</taxon>
        <taxon>Metazoa</taxon>
        <taxon>Spiralia</taxon>
        <taxon>Gnathifera</taxon>
        <taxon>Rotifera</taxon>
        <taxon>Eurotatoria</taxon>
        <taxon>Monogononta</taxon>
        <taxon>Pseudotrocha</taxon>
        <taxon>Ploima</taxon>
        <taxon>Brachionidae</taxon>
        <taxon>Brachionus</taxon>
    </lineage>
</organism>
<dbReference type="EMBL" id="REGN01010935">
    <property type="protein sequence ID" value="RMZ98174.1"/>
    <property type="molecule type" value="Genomic_DNA"/>
</dbReference>
<name>A0A3M7PHH7_BRAPC</name>
<sequence>MSVTDIERSEVPRMEFIFIRVKNTSLQLSQDVSLVLNVYVSISKRLTSEIQEEVGCITNFDVEVHPEKNFGKGDGEVPKPKVCGTVIETEIVAELKETSLSKDDLNMEAVENARALLKNKIEEVSAKSVLDLKPEKNSDLTQVHCLGRLLIGTIYLLAKFEFYLKTANCVHELSIWRPKRIEANRVDSSIDFKNINILGEKKELIYGPVDCVRFFRRQSVADISKLRTYRSVAFEPQVDFVEQWLECGKKWSETTKLVVHPVRPLLHNNQFILSPNKR</sequence>
<evidence type="ECO:0000313" key="2">
    <source>
        <dbReference type="Proteomes" id="UP000276133"/>
    </source>
</evidence>
<reference evidence="1 2" key="1">
    <citation type="journal article" date="2018" name="Sci. Rep.">
        <title>Genomic signatures of local adaptation to the degree of environmental predictability in rotifers.</title>
        <authorList>
            <person name="Franch-Gras L."/>
            <person name="Hahn C."/>
            <person name="Garcia-Roger E.M."/>
            <person name="Carmona M.J."/>
            <person name="Serra M."/>
            <person name="Gomez A."/>
        </authorList>
    </citation>
    <scope>NUCLEOTIDE SEQUENCE [LARGE SCALE GENOMIC DNA]</scope>
    <source>
        <strain evidence="1">HYR1</strain>
    </source>
</reference>
<accession>A0A3M7PHH7</accession>